<dbReference type="Pfam" id="PF01850">
    <property type="entry name" value="PIN"/>
    <property type="match status" value="1"/>
</dbReference>
<protein>
    <submittedName>
        <fullName evidence="2">Type II toxin-antitoxin system VapC family toxin</fullName>
    </submittedName>
</protein>
<proteinExistence type="predicted"/>
<dbReference type="InterPro" id="IPR029060">
    <property type="entry name" value="PIN-like_dom_sf"/>
</dbReference>
<dbReference type="SUPFAM" id="SSF88723">
    <property type="entry name" value="PIN domain-like"/>
    <property type="match status" value="1"/>
</dbReference>
<gene>
    <name evidence="2" type="ORF">ACE1B6_11035</name>
</gene>
<dbReference type="Proteomes" id="UP001576776">
    <property type="component" value="Unassembled WGS sequence"/>
</dbReference>
<feature type="domain" description="PIN" evidence="1">
    <location>
        <begin position="5"/>
        <end position="124"/>
    </location>
</feature>
<sequence length="140" mass="15825">MKTKVILDTSPLVAFIDKGDNFHHWTKETWKNLAIPLFTCEAVISEACFLLRRTYGGQDAVMSMLEAGVITISLHLDDEIGSICQLMKRYQNVPMSLADACLVRMSELIEGSSVLTLDSDFRIYRKHKNEMIDVIISAEI</sequence>
<dbReference type="Gene3D" id="3.40.50.1010">
    <property type="entry name" value="5'-nuclease"/>
    <property type="match status" value="1"/>
</dbReference>
<comment type="caution">
    <text evidence="2">The sequence shown here is derived from an EMBL/GenBank/DDBJ whole genome shotgun (WGS) entry which is preliminary data.</text>
</comment>
<dbReference type="EMBL" id="JBHFNS010000045">
    <property type="protein sequence ID" value="MFB2935776.1"/>
    <property type="molecule type" value="Genomic_DNA"/>
</dbReference>
<name>A0ABV4YB93_9CYAN</name>
<dbReference type="InterPro" id="IPR002716">
    <property type="entry name" value="PIN_dom"/>
</dbReference>
<evidence type="ECO:0000313" key="3">
    <source>
        <dbReference type="Proteomes" id="UP001576776"/>
    </source>
</evidence>
<reference evidence="2 3" key="1">
    <citation type="submission" date="2024-09" db="EMBL/GenBank/DDBJ databases">
        <title>Floridaenema gen nov. (Aerosakkonemataceae, Aerosakkonematales ord. nov., Cyanobacteria) from benthic tropical and subtropical fresh waters, with the description of four new species.</title>
        <authorList>
            <person name="Moretto J.A."/>
            <person name="Berthold D.E."/>
            <person name="Lefler F.W."/>
            <person name="Huang I.-S."/>
            <person name="Laughinghouse H. IV."/>
        </authorList>
    </citation>
    <scope>NUCLEOTIDE SEQUENCE [LARGE SCALE GENOMIC DNA]</scope>
    <source>
        <strain evidence="2 3">BLCC-F154</strain>
    </source>
</reference>
<dbReference type="RefSeq" id="WP_413257279.1">
    <property type="nucleotide sequence ID" value="NZ_JBHFNS010000045.1"/>
</dbReference>
<evidence type="ECO:0000313" key="2">
    <source>
        <dbReference type="EMBL" id="MFB2935776.1"/>
    </source>
</evidence>
<accession>A0ABV4YB93</accession>
<keyword evidence="3" id="KW-1185">Reference proteome</keyword>
<evidence type="ECO:0000259" key="1">
    <source>
        <dbReference type="Pfam" id="PF01850"/>
    </source>
</evidence>
<organism evidence="2 3">
    <name type="scientific">Floridaenema fluviatile BLCC-F154</name>
    <dbReference type="NCBI Taxonomy" id="3153640"/>
    <lineage>
        <taxon>Bacteria</taxon>
        <taxon>Bacillati</taxon>
        <taxon>Cyanobacteriota</taxon>
        <taxon>Cyanophyceae</taxon>
        <taxon>Oscillatoriophycideae</taxon>
        <taxon>Aerosakkonematales</taxon>
        <taxon>Aerosakkonemataceae</taxon>
        <taxon>Floridanema</taxon>
        <taxon>Floridanema fluviatile</taxon>
    </lineage>
</organism>